<dbReference type="InterPro" id="IPR035921">
    <property type="entry name" value="F/V-ATP_Csub_sf"/>
</dbReference>
<dbReference type="InterPro" id="IPR005953">
    <property type="entry name" value="ATP_synth_csu_bac/chlpt"/>
</dbReference>
<keyword evidence="8 12" id="KW-0406">Ion transport</keyword>
<keyword evidence="11 12" id="KW-0066">ATP synthesis</keyword>
<evidence type="ECO:0000256" key="8">
    <source>
        <dbReference type="ARBA" id="ARBA00023065"/>
    </source>
</evidence>
<evidence type="ECO:0000256" key="3">
    <source>
        <dbReference type="ARBA" id="ARBA00022448"/>
    </source>
</evidence>
<dbReference type="InterPro" id="IPR020537">
    <property type="entry name" value="ATP_synth_F0_csu_DDCD_BS"/>
</dbReference>
<keyword evidence="6 12" id="KW-0375">Hydrogen ion transport</keyword>
<dbReference type="NCBIfam" id="TIGR01260">
    <property type="entry name" value="ATP_synt_c"/>
    <property type="match status" value="1"/>
</dbReference>
<keyword evidence="10 12" id="KW-0472">Membrane</keyword>
<dbReference type="GO" id="GO:0005886">
    <property type="term" value="C:plasma membrane"/>
    <property type="evidence" value="ECO:0007669"/>
    <property type="project" value="UniProtKB-SubCell"/>
</dbReference>
<keyword evidence="12" id="KW-1003">Cell membrane</keyword>
<dbReference type="GO" id="GO:0046933">
    <property type="term" value="F:proton-transporting ATP synthase activity, rotational mechanism"/>
    <property type="evidence" value="ECO:0007669"/>
    <property type="project" value="UniProtKB-UniRule"/>
</dbReference>
<dbReference type="Proteomes" id="UP000605201">
    <property type="component" value="Unassembled WGS sequence"/>
</dbReference>
<dbReference type="GO" id="GO:0045259">
    <property type="term" value="C:proton-transporting ATP synthase complex"/>
    <property type="evidence" value="ECO:0007669"/>
    <property type="project" value="UniProtKB-KW"/>
</dbReference>
<keyword evidence="7 12" id="KW-1133">Transmembrane helix</keyword>
<evidence type="ECO:0000256" key="9">
    <source>
        <dbReference type="ARBA" id="ARBA00023121"/>
    </source>
</evidence>
<dbReference type="InterPro" id="IPR002379">
    <property type="entry name" value="ATPase_proteolipid_c-like_dom"/>
</dbReference>
<evidence type="ECO:0000256" key="2">
    <source>
        <dbReference type="ARBA" id="ARBA00006704"/>
    </source>
</evidence>
<protein>
    <recommendedName>
        <fullName evidence="12">ATP synthase subunit c</fullName>
    </recommendedName>
    <alternativeName>
        <fullName evidence="12">ATP synthase F(0) sector subunit c</fullName>
    </alternativeName>
    <alternativeName>
        <fullName evidence="12">F-type ATPase subunit c</fullName>
        <shortName evidence="12">F-ATPase subunit c</shortName>
    </alternativeName>
    <alternativeName>
        <fullName evidence="12">Lipid-binding protein</fullName>
    </alternativeName>
</protein>
<name>A0A8J6NSL4_9BACT</name>
<evidence type="ECO:0000256" key="7">
    <source>
        <dbReference type="ARBA" id="ARBA00022989"/>
    </source>
</evidence>
<evidence type="ECO:0000256" key="5">
    <source>
        <dbReference type="ARBA" id="ARBA00022692"/>
    </source>
</evidence>
<dbReference type="AlphaFoldDB" id="A0A8J6NSL4"/>
<dbReference type="InterPro" id="IPR000454">
    <property type="entry name" value="ATP_synth_F0_csu"/>
</dbReference>
<dbReference type="HAMAP" id="MF_01396">
    <property type="entry name" value="ATP_synth_c_bact"/>
    <property type="match status" value="1"/>
</dbReference>
<gene>
    <name evidence="12 14" type="primary">atpE</name>
    <name evidence="14" type="ORF">H8D96_04955</name>
</gene>
<dbReference type="CDD" id="cd18121">
    <property type="entry name" value="ATP-synt_Fo_c"/>
    <property type="match status" value="1"/>
</dbReference>
<evidence type="ECO:0000256" key="12">
    <source>
        <dbReference type="HAMAP-Rule" id="MF_01396"/>
    </source>
</evidence>
<reference evidence="14 15" key="1">
    <citation type="submission" date="2020-08" db="EMBL/GenBank/DDBJ databases">
        <title>Bridging the membrane lipid divide: bacteria of the FCB group superphylum have the potential to synthesize archaeal ether lipids.</title>
        <authorList>
            <person name="Villanueva L."/>
            <person name="Von Meijenfeldt F.A.B."/>
            <person name="Westbye A.B."/>
            <person name="Yadav S."/>
            <person name="Hopmans E.C."/>
            <person name="Dutilh B.E."/>
            <person name="Sinninghe Damste J.S."/>
        </authorList>
    </citation>
    <scope>NUCLEOTIDE SEQUENCE [LARGE SCALE GENOMIC DNA]</scope>
    <source>
        <strain evidence="14">NIOZ-UU17</strain>
    </source>
</reference>
<feature type="site" description="Reversibly protonated during proton transport" evidence="12">
    <location>
        <position position="64"/>
    </location>
</feature>
<evidence type="ECO:0000256" key="11">
    <source>
        <dbReference type="ARBA" id="ARBA00023310"/>
    </source>
</evidence>
<dbReference type="SUPFAM" id="SSF81333">
    <property type="entry name" value="F1F0 ATP synthase subunit C"/>
    <property type="match status" value="1"/>
</dbReference>
<comment type="function">
    <text evidence="12">F(1)F(0) ATP synthase produces ATP from ADP in the presence of a proton or sodium gradient. F-type ATPases consist of two structural domains, F(1) containing the extramembraneous catalytic core and F(0) containing the membrane proton channel, linked together by a central stalk and a peripheral stalk. During catalysis, ATP synthesis in the catalytic domain of F(1) is coupled via a rotary mechanism of the central stalk subunits to proton translocation.</text>
</comment>
<evidence type="ECO:0000313" key="14">
    <source>
        <dbReference type="EMBL" id="MBC8431248.1"/>
    </source>
</evidence>
<comment type="similarity">
    <text evidence="2 12">Belongs to the ATPase C chain family.</text>
</comment>
<accession>A0A8J6NSL4</accession>
<keyword evidence="4 12" id="KW-0138">CF(0)</keyword>
<feature type="domain" description="V-ATPase proteolipid subunit C-like" evidence="13">
    <location>
        <begin position="15"/>
        <end position="77"/>
    </location>
</feature>
<evidence type="ECO:0000256" key="10">
    <source>
        <dbReference type="ARBA" id="ARBA00023136"/>
    </source>
</evidence>
<keyword evidence="3 12" id="KW-0813">Transport</keyword>
<organism evidence="14 15">
    <name type="scientific">Candidatus Desulfatibia vada</name>
    <dbReference type="NCBI Taxonomy" id="2841696"/>
    <lineage>
        <taxon>Bacteria</taxon>
        <taxon>Pseudomonadati</taxon>
        <taxon>Thermodesulfobacteriota</taxon>
        <taxon>Desulfobacteria</taxon>
        <taxon>Desulfobacterales</taxon>
        <taxon>Desulfobacterales incertae sedis</taxon>
        <taxon>Candidatus Desulfatibia</taxon>
    </lineage>
</organism>
<dbReference type="PRINTS" id="PR00124">
    <property type="entry name" value="ATPASEC"/>
</dbReference>
<dbReference type="Gene3D" id="1.20.120.610">
    <property type="entry name" value="lithium bound rotor ring of v- atpase"/>
    <property type="match status" value="1"/>
</dbReference>
<feature type="transmembrane region" description="Helical" evidence="12">
    <location>
        <begin position="54"/>
        <end position="80"/>
    </location>
</feature>
<comment type="caution">
    <text evidence="14">The sequence shown here is derived from an EMBL/GenBank/DDBJ whole genome shotgun (WGS) entry which is preliminary data.</text>
</comment>
<proteinExistence type="inferred from homology"/>
<feature type="transmembrane region" description="Helical" evidence="12">
    <location>
        <begin position="6"/>
        <end position="33"/>
    </location>
</feature>
<comment type="subcellular location">
    <subcellularLocation>
        <location evidence="12">Cell membrane</location>
        <topology evidence="12">Multi-pass membrane protein</topology>
    </subcellularLocation>
    <subcellularLocation>
        <location evidence="1">Membrane</location>
        <topology evidence="1">Multi-pass membrane protein</topology>
    </subcellularLocation>
</comment>
<dbReference type="EMBL" id="JACNIG010000124">
    <property type="protein sequence ID" value="MBC8431248.1"/>
    <property type="molecule type" value="Genomic_DNA"/>
</dbReference>
<evidence type="ECO:0000256" key="4">
    <source>
        <dbReference type="ARBA" id="ARBA00022547"/>
    </source>
</evidence>
<dbReference type="GO" id="GO:0008289">
    <property type="term" value="F:lipid binding"/>
    <property type="evidence" value="ECO:0007669"/>
    <property type="project" value="UniProtKB-KW"/>
</dbReference>
<dbReference type="GO" id="GO:0033177">
    <property type="term" value="C:proton-transporting two-sector ATPase complex, proton-transporting domain"/>
    <property type="evidence" value="ECO:0007669"/>
    <property type="project" value="InterPro"/>
</dbReference>
<dbReference type="Pfam" id="PF00137">
    <property type="entry name" value="ATP-synt_C"/>
    <property type="match status" value="1"/>
</dbReference>
<keyword evidence="5 12" id="KW-0812">Transmembrane</keyword>
<evidence type="ECO:0000259" key="13">
    <source>
        <dbReference type="Pfam" id="PF00137"/>
    </source>
</evidence>
<evidence type="ECO:0000313" key="15">
    <source>
        <dbReference type="Proteomes" id="UP000605201"/>
    </source>
</evidence>
<evidence type="ECO:0000256" key="1">
    <source>
        <dbReference type="ARBA" id="ARBA00004141"/>
    </source>
</evidence>
<comment type="function">
    <text evidence="12">Key component of the F(0) channel; it plays a direct role in translocation across the membrane. A homomeric c-ring of between 10-14 subunits forms the central stalk rotor element with the F(1) delta and epsilon subunits.</text>
</comment>
<sequence>MEAQALQFFIASVTAAGFGIAIAAFGCGIGQGIGLKSAVEGIARNPESSGKVTVTMLIGLAMIESLCIYALVVALILIYAHPQAEAIAKLFGAGH</sequence>
<evidence type="ECO:0000256" key="6">
    <source>
        <dbReference type="ARBA" id="ARBA00022781"/>
    </source>
</evidence>
<dbReference type="PROSITE" id="PS00605">
    <property type="entry name" value="ATPASE_C"/>
    <property type="match status" value="1"/>
</dbReference>
<keyword evidence="9 12" id="KW-0446">Lipid-binding</keyword>